<keyword evidence="6" id="KW-1185">Reference proteome</keyword>
<dbReference type="NCBIfam" id="TIGR00124">
    <property type="entry name" value="cit_ly_ligase"/>
    <property type="match status" value="1"/>
</dbReference>
<dbReference type="InterPro" id="IPR013166">
    <property type="entry name" value="Citrate_lyase_ligase_C"/>
</dbReference>
<dbReference type="InterPro" id="IPR004821">
    <property type="entry name" value="Cyt_trans-like"/>
</dbReference>
<dbReference type="Gene3D" id="3.40.50.620">
    <property type="entry name" value="HUPs"/>
    <property type="match status" value="1"/>
</dbReference>
<keyword evidence="3 5" id="KW-0436">Ligase</keyword>
<dbReference type="CDD" id="cd02169">
    <property type="entry name" value="Citrate_lyase_ligase"/>
    <property type="match status" value="1"/>
</dbReference>
<dbReference type="GO" id="GO:0005524">
    <property type="term" value="F:ATP binding"/>
    <property type="evidence" value="ECO:0007669"/>
    <property type="project" value="UniProtKB-UniRule"/>
</dbReference>
<keyword evidence="5" id="KW-0456">Lyase</keyword>
<dbReference type="EC" id="6.2.1.22" evidence="3"/>
<gene>
    <name evidence="5" type="ORF">FC39_GL000980</name>
</gene>
<dbReference type="SMART" id="SM00764">
    <property type="entry name" value="Citrate_ly_lig"/>
    <property type="match status" value="1"/>
</dbReference>
<evidence type="ECO:0000256" key="2">
    <source>
        <dbReference type="ARBA" id="ARBA00022840"/>
    </source>
</evidence>
<dbReference type="eggNOG" id="COG3053">
    <property type="taxonomic scope" value="Bacteria"/>
</dbReference>
<organism evidence="5 6">
    <name type="scientific">Lactobacillus hamsteri DSM 5661 = JCM 6256</name>
    <dbReference type="NCBI Taxonomy" id="1423754"/>
    <lineage>
        <taxon>Bacteria</taxon>
        <taxon>Bacillati</taxon>
        <taxon>Bacillota</taxon>
        <taxon>Bacilli</taxon>
        <taxon>Lactobacillales</taxon>
        <taxon>Lactobacillaceae</taxon>
        <taxon>Lactobacillus</taxon>
    </lineage>
</organism>
<protein>
    <recommendedName>
        <fullName evidence="3">[Citrate [pro-3S]-lyase] ligase</fullName>
        <ecNumber evidence="3">6.2.1.22</ecNumber>
    </recommendedName>
</protein>
<dbReference type="SUPFAM" id="SSF52374">
    <property type="entry name" value="Nucleotidylyl transferase"/>
    <property type="match status" value="1"/>
</dbReference>
<comment type="caution">
    <text evidence="5">The sequence shown here is derived from an EMBL/GenBank/DDBJ whole genome shotgun (WGS) entry which is preliminary data.</text>
</comment>
<keyword evidence="1 3" id="KW-0547">Nucleotide-binding</keyword>
<dbReference type="PANTHER" id="PTHR40599">
    <property type="entry name" value="[CITRATE [PRO-3S]-LYASE] LIGASE"/>
    <property type="match status" value="1"/>
</dbReference>
<dbReference type="PANTHER" id="PTHR40599:SF1">
    <property type="entry name" value="[CITRATE [PRO-3S]-LYASE] LIGASE"/>
    <property type="match status" value="1"/>
</dbReference>
<dbReference type="PATRIC" id="fig|1423754.3.peg.1007"/>
<dbReference type="InterPro" id="IPR014729">
    <property type="entry name" value="Rossmann-like_a/b/a_fold"/>
</dbReference>
<dbReference type="AlphaFoldDB" id="A0A0R1YKQ1"/>
<evidence type="ECO:0000313" key="5">
    <source>
        <dbReference type="EMBL" id="KRM39827.1"/>
    </source>
</evidence>
<evidence type="ECO:0000256" key="3">
    <source>
        <dbReference type="PIRNR" id="PIRNR005751"/>
    </source>
</evidence>
<dbReference type="PIRSF" id="PIRSF005751">
    <property type="entry name" value="Acet_citr_lig"/>
    <property type="match status" value="1"/>
</dbReference>
<keyword evidence="2 3" id="KW-0067">ATP-binding</keyword>
<dbReference type="Pfam" id="PF08218">
    <property type="entry name" value="Citrate_ly_lig"/>
    <property type="match status" value="1"/>
</dbReference>
<comment type="function">
    <text evidence="3">Acetylation of prosthetic group (2-(5''-phosphoribosyl)-3'-dephosphocoenzyme-A) of the gamma subunit of citrate lyase.</text>
</comment>
<proteinExistence type="predicted"/>
<dbReference type="EMBL" id="AZGI01000033">
    <property type="protein sequence ID" value="KRM39827.1"/>
    <property type="molecule type" value="Genomic_DNA"/>
</dbReference>
<dbReference type="GO" id="GO:0016829">
    <property type="term" value="F:lyase activity"/>
    <property type="evidence" value="ECO:0007669"/>
    <property type="project" value="UniProtKB-KW"/>
</dbReference>
<evidence type="ECO:0000313" key="6">
    <source>
        <dbReference type="Proteomes" id="UP000051223"/>
    </source>
</evidence>
<dbReference type="Proteomes" id="UP000051223">
    <property type="component" value="Unassembled WGS sequence"/>
</dbReference>
<dbReference type="GO" id="GO:0008771">
    <property type="term" value="F:[citrate (pro-3S)-lyase] ligase activity"/>
    <property type="evidence" value="ECO:0007669"/>
    <property type="project" value="UniProtKB-EC"/>
</dbReference>
<dbReference type="NCBIfam" id="TIGR00125">
    <property type="entry name" value="cyt_tran_rel"/>
    <property type="match status" value="1"/>
</dbReference>
<dbReference type="STRING" id="1423754.FC39_GL000980"/>
<evidence type="ECO:0000259" key="4">
    <source>
        <dbReference type="SMART" id="SM00764"/>
    </source>
</evidence>
<dbReference type="InterPro" id="IPR005216">
    <property type="entry name" value="Citrate_lyase_ligase"/>
</dbReference>
<accession>A0A0R1YKQ1</accession>
<comment type="catalytic activity">
    <reaction evidence="3">
        <text>holo-[citrate lyase ACP] + acetate + ATP = acetyl-[citrate lyase ACP] + AMP + diphosphate</text>
        <dbReference type="Rhea" id="RHEA:23788"/>
        <dbReference type="Rhea" id="RHEA-COMP:10158"/>
        <dbReference type="Rhea" id="RHEA-COMP:13710"/>
        <dbReference type="ChEBI" id="CHEBI:30089"/>
        <dbReference type="ChEBI" id="CHEBI:30616"/>
        <dbReference type="ChEBI" id="CHEBI:33019"/>
        <dbReference type="ChEBI" id="CHEBI:82683"/>
        <dbReference type="ChEBI" id="CHEBI:137976"/>
        <dbReference type="ChEBI" id="CHEBI:456215"/>
        <dbReference type="EC" id="6.2.1.22"/>
    </reaction>
</comment>
<reference evidence="5 6" key="1">
    <citation type="journal article" date="2015" name="Genome Announc.">
        <title>Expanding the biotechnology potential of lactobacilli through comparative genomics of 213 strains and associated genera.</title>
        <authorList>
            <person name="Sun Z."/>
            <person name="Harris H.M."/>
            <person name="McCann A."/>
            <person name="Guo C."/>
            <person name="Argimon S."/>
            <person name="Zhang W."/>
            <person name="Yang X."/>
            <person name="Jeffery I.B."/>
            <person name="Cooney J.C."/>
            <person name="Kagawa T.F."/>
            <person name="Liu W."/>
            <person name="Song Y."/>
            <person name="Salvetti E."/>
            <person name="Wrobel A."/>
            <person name="Rasinkangas P."/>
            <person name="Parkhill J."/>
            <person name="Rea M.C."/>
            <person name="O'Sullivan O."/>
            <person name="Ritari J."/>
            <person name="Douillard F.P."/>
            <person name="Paul Ross R."/>
            <person name="Yang R."/>
            <person name="Briner A.E."/>
            <person name="Felis G.E."/>
            <person name="de Vos W.M."/>
            <person name="Barrangou R."/>
            <person name="Klaenhammer T.R."/>
            <person name="Caufield P.W."/>
            <person name="Cui Y."/>
            <person name="Zhang H."/>
            <person name="O'Toole P.W."/>
        </authorList>
    </citation>
    <scope>NUCLEOTIDE SEQUENCE [LARGE SCALE GENOMIC DNA]</scope>
    <source>
        <strain evidence="5 6">DSM 5661</strain>
    </source>
</reference>
<name>A0A0R1YKQ1_9LACO</name>
<dbReference type="OrthoDB" id="9779753at2"/>
<evidence type="ECO:0000256" key="1">
    <source>
        <dbReference type="ARBA" id="ARBA00022741"/>
    </source>
</evidence>
<feature type="domain" description="Citrate lyase ligase C-terminal" evidence="4">
    <location>
        <begin position="151"/>
        <end position="331"/>
    </location>
</feature>
<dbReference type="RefSeq" id="WP_025080688.1">
    <property type="nucleotide sequence ID" value="NZ_AZGI01000033.1"/>
</dbReference>
<sequence>MDKVVDLYLSQPTTRKKWKEFLEKLGLHDFSDREIDVIDHTLGLIDEDGKLVGTGSIAGNVLKYIGVCNEDATSGARFNKIVTALQQYLFNEGKFHSFVFTKEKYSSSFQHLSFSELAHTEQAAFLESGNPNVDDYLNSLPQIPNQDNKKIAAIVMNANPFTLGHRHLVEMASQENDLIYVFVVATDLSLFKTKERMMLVQEGLSDLKNVKVVSGGDYMVSSATFPAYFLQSPKDLIDTQTEIDARVFKNIIAPKLNITRRYLGKEPISITTHYYNVSLAHELGPDIEVIITPRYQVEGQLVTATQVRKDIKEGNLTEIAKFVPKTTYDYINDNLLKLQDRIKKGMKIDGN</sequence>